<dbReference type="GO" id="GO:0016740">
    <property type="term" value="F:transferase activity"/>
    <property type="evidence" value="ECO:0007669"/>
    <property type="project" value="UniProtKB-KW"/>
</dbReference>
<feature type="region of interest" description="Disordered" evidence="1">
    <location>
        <begin position="178"/>
        <end position="197"/>
    </location>
</feature>
<evidence type="ECO:0000313" key="4">
    <source>
        <dbReference type="EMBL" id="TQM65012.1"/>
    </source>
</evidence>
<organism evidence="4 5">
    <name type="scientific">Humibacillus xanthopallidus</name>
    <dbReference type="NCBI Taxonomy" id="412689"/>
    <lineage>
        <taxon>Bacteria</taxon>
        <taxon>Bacillati</taxon>
        <taxon>Actinomycetota</taxon>
        <taxon>Actinomycetes</taxon>
        <taxon>Micrococcales</taxon>
        <taxon>Intrasporangiaceae</taxon>
        <taxon>Humibacillus</taxon>
    </lineage>
</organism>
<dbReference type="Pfam" id="PF21805">
    <property type="entry name" value="Imm5_like"/>
    <property type="match status" value="1"/>
</dbReference>
<name>A0A543I349_9MICO</name>
<accession>A0A543I349</accession>
<feature type="region of interest" description="Disordered" evidence="1">
    <location>
        <begin position="57"/>
        <end position="87"/>
    </location>
</feature>
<dbReference type="EMBL" id="VFPM01000001">
    <property type="protein sequence ID" value="TQM65012.1"/>
    <property type="molecule type" value="Genomic_DNA"/>
</dbReference>
<evidence type="ECO:0000313" key="5">
    <source>
        <dbReference type="Proteomes" id="UP000316747"/>
    </source>
</evidence>
<sequence length="317" mass="33809">MQTPSGDFALTTEELRAVAAYAASCAEPALVIFQKAHPDDPRPAAAVEAARVFAEGAPRSSLQRTAATDAHRAARDAETEAPRHAASAAGDAAGAAYLHPLAKATQVRHILGAAAHAARAAELARGDDPVVAEYVVTAAAKRATPVVLDVLTRYPRAPEGRTRVAVLMTRLDSLLRDPPPPRRVVDDPGPFFHGTKADVRPGDLLTPGWRSNYGSGRRANHIYLTASLGGAPLAAELARGDGPGRVYRVEPLGTIEDDPNVTDKRFPGNPTRSYRTTEPLRVIEEITGWEPPPAEMVAHLRERMGELAELGIEAMDD</sequence>
<dbReference type="Gene3D" id="3.20.170.40">
    <property type="entry name" value="Rifampin ADP-ribosyltransferase domain"/>
    <property type="match status" value="1"/>
</dbReference>
<feature type="domain" description="Imm-5-like" evidence="3">
    <location>
        <begin position="10"/>
        <end position="133"/>
    </location>
</feature>
<comment type="caution">
    <text evidence="4">The sequence shown here is derived from an EMBL/GenBank/DDBJ whole genome shotgun (WGS) entry which is preliminary data.</text>
</comment>
<gene>
    <name evidence="4" type="ORF">FBY41_1394</name>
</gene>
<dbReference type="InterPro" id="IPR021975">
    <property type="entry name" value="Rifampin_Arr"/>
</dbReference>
<dbReference type="AlphaFoldDB" id="A0A543I349"/>
<reference evidence="4 5" key="1">
    <citation type="submission" date="2019-06" db="EMBL/GenBank/DDBJ databases">
        <title>Genome sequencing of plant associated microbes to promote plant fitness in Sorghum bicolor and Oryza sativa.</title>
        <authorList>
            <person name="Coleman-Derr D."/>
        </authorList>
    </citation>
    <scope>NUCLEOTIDE SEQUENCE [LARGE SCALE GENOMIC DNA]</scope>
    <source>
        <strain evidence="4 5">KV-663</strain>
    </source>
</reference>
<protein>
    <submittedName>
        <fullName evidence="4">Rifampin ADP-ribosylating transferase</fullName>
    </submittedName>
</protein>
<keyword evidence="5" id="KW-1185">Reference proteome</keyword>
<dbReference type="NCBIfam" id="NF033144">
    <property type="entry name" value="rifampin_ARR"/>
    <property type="match status" value="1"/>
</dbReference>
<evidence type="ECO:0000259" key="2">
    <source>
        <dbReference type="Pfam" id="PF12120"/>
    </source>
</evidence>
<dbReference type="InterPro" id="IPR048667">
    <property type="entry name" value="Imm5-like"/>
</dbReference>
<dbReference type="RefSeq" id="WP_185748926.1">
    <property type="nucleotide sequence ID" value="NZ_VFPM01000001.1"/>
</dbReference>
<feature type="domain" description="Rifampin ADP-ribosyltransferase" evidence="2">
    <location>
        <begin position="191"/>
        <end position="289"/>
    </location>
</feature>
<keyword evidence="4" id="KW-0808">Transferase</keyword>
<feature type="compositionally biased region" description="Basic and acidic residues" evidence="1">
    <location>
        <begin position="69"/>
        <end position="83"/>
    </location>
</feature>
<proteinExistence type="predicted"/>
<dbReference type="InterPro" id="IPR038611">
    <property type="entry name" value="Arr_sf"/>
</dbReference>
<evidence type="ECO:0000256" key="1">
    <source>
        <dbReference type="SAM" id="MobiDB-lite"/>
    </source>
</evidence>
<dbReference type="Pfam" id="PF12120">
    <property type="entry name" value="Arr-ms"/>
    <property type="match status" value="1"/>
</dbReference>
<evidence type="ECO:0000259" key="3">
    <source>
        <dbReference type="Pfam" id="PF21805"/>
    </source>
</evidence>
<dbReference type="Proteomes" id="UP000316747">
    <property type="component" value="Unassembled WGS sequence"/>
</dbReference>